<feature type="non-terminal residue" evidence="2">
    <location>
        <position position="1"/>
    </location>
</feature>
<reference evidence="2 3" key="1">
    <citation type="submission" date="2024-05" db="EMBL/GenBank/DDBJ databases">
        <title>Genome sequencing and assembly of Indian major carp, Cirrhinus mrigala (Hamilton, 1822).</title>
        <authorList>
            <person name="Mohindra V."/>
            <person name="Chowdhury L.M."/>
            <person name="Lal K."/>
            <person name="Jena J.K."/>
        </authorList>
    </citation>
    <scope>NUCLEOTIDE SEQUENCE [LARGE SCALE GENOMIC DNA]</scope>
    <source>
        <strain evidence="2">CM1030</strain>
        <tissue evidence="2">Blood</tissue>
    </source>
</reference>
<organism evidence="2 3">
    <name type="scientific">Cirrhinus mrigala</name>
    <name type="common">Mrigala</name>
    <dbReference type="NCBI Taxonomy" id="683832"/>
    <lineage>
        <taxon>Eukaryota</taxon>
        <taxon>Metazoa</taxon>
        <taxon>Chordata</taxon>
        <taxon>Craniata</taxon>
        <taxon>Vertebrata</taxon>
        <taxon>Euteleostomi</taxon>
        <taxon>Actinopterygii</taxon>
        <taxon>Neopterygii</taxon>
        <taxon>Teleostei</taxon>
        <taxon>Ostariophysi</taxon>
        <taxon>Cypriniformes</taxon>
        <taxon>Cyprinidae</taxon>
        <taxon>Labeoninae</taxon>
        <taxon>Labeonini</taxon>
        <taxon>Cirrhinus</taxon>
    </lineage>
</organism>
<dbReference type="EMBL" id="JAMKFB020000007">
    <property type="protein sequence ID" value="KAL0188074.1"/>
    <property type="molecule type" value="Genomic_DNA"/>
</dbReference>
<dbReference type="AlphaFoldDB" id="A0ABD0QPB9"/>
<comment type="caution">
    <text evidence="2">The sequence shown here is derived from an EMBL/GenBank/DDBJ whole genome shotgun (WGS) entry which is preliminary data.</text>
</comment>
<evidence type="ECO:0000313" key="2">
    <source>
        <dbReference type="EMBL" id="KAL0188074.1"/>
    </source>
</evidence>
<keyword evidence="3" id="KW-1185">Reference proteome</keyword>
<feature type="non-terminal residue" evidence="2">
    <location>
        <position position="56"/>
    </location>
</feature>
<gene>
    <name evidence="2" type="ORF">M9458_015173</name>
</gene>
<protein>
    <submittedName>
        <fullName evidence="2">Uncharacterized protein</fullName>
    </submittedName>
</protein>
<feature type="compositionally biased region" description="Basic and acidic residues" evidence="1">
    <location>
        <begin position="1"/>
        <end position="16"/>
    </location>
</feature>
<name>A0ABD0QPB9_CIRMR</name>
<accession>A0ABD0QPB9</accession>
<sequence>LQEDMDSPRSGRRAEVTQKGSELGPLVASAEDLSCNVSALDDSQKERLLTDKEKGL</sequence>
<feature type="region of interest" description="Disordered" evidence="1">
    <location>
        <begin position="1"/>
        <end position="25"/>
    </location>
</feature>
<evidence type="ECO:0000313" key="3">
    <source>
        <dbReference type="Proteomes" id="UP001529510"/>
    </source>
</evidence>
<proteinExistence type="predicted"/>
<evidence type="ECO:0000256" key="1">
    <source>
        <dbReference type="SAM" id="MobiDB-lite"/>
    </source>
</evidence>
<dbReference type="Proteomes" id="UP001529510">
    <property type="component" value="Unassembled WGS sequence"/>
</dbReference>